<evidence type="ECO:0000313" key="1">
    <source>
        <dbReference type="EMBL" id="KGB40314.1"/>
    </source>
</evidence>
<reference evidence="1" key="1">
    <citation type="journal article" date="2012" name="Nat. Genet.">
        <title>Whole-genome sequence of Schistosoma haematobium.</title>
        <authorList>
            <person name="Young N.D."/>
            <person name="Jex A.R."/>
            <person name="Li B."/>
            <person name="Liu S."/>
            <person name="Yang L."/>
            <person name="Xiong Z."/>
            <person name="Li Y."/>
            <person name="Cantacessi C."/>
            <person name="Hall R.S."/>
            <person name="Xu X."/>
            <person name="Chen F."/>
            <person name="Wu X."/>
            <person name="Zerlotini A."/>
            <person name="Oliveira G."/>
            <person name="Hofmann A."/>
            <person name="Zhang G."/>
            <person name="Fang X."/>
            <person name="Kang Y."/>
            <person name="Campbell B.E."/>
            <person name="Loukas A."/>
            <person name="Ranganathan S."/>
            <person name="Rollinson D."/>
            <person name="Rinaldi G."/>
            <person name="Brindley P.J."/>
            <person name="Yang H."/>
            <person name="Wang J."/>
            <person name="Wang J."/>
            <person name="Gasser R.B."/>
        </authorList>
    </citation>
    <scope>NUCLEOTIDE SEQUENCE [LARGE SCALE GENOMIC DNA]</scope>
</reference>
<gene>
    <name evidence="1" type="ORF">MS3_08780</name>
</gene>
<accession>A0A095A414</accession>
<sequence>MTDEDHPSRDCKTMLIHNKKKLCHDQLSGRHQYLEFNPLIIELTFHNNNGNNNKHGV</sequence>
<organism evidence="1">
    <name type="scientific">Schistosoma haematobium</name>
    <name type="common">Blood fluke</name>
    <dbReference type="NCBI Taxonomy" id="6185"/>
    <lineage>
        <taxon>Eukaryota</taxon>
        <taxon>Metazoa</taxon>
        <taxon>Spiralia</taxon>
        <taxon>Lophotrochozoa</taxon>
        <taxon>Platyhelminthes</taxon>
        <taxon>Trematoda</taxon>
        <taxon>Digenea</taxon>
        <taxon>Strigeidida</taxon>
        <taxon>Schistosomatoidea</taxon>
        <taxon>Schistosomatidae</taxon>
        <taxon>Schistosoma</taxon>
    </lineage>
</organism>
<dbReference type="AlphaFoldDB" id="A0A095A414"/>
<proteinExistence type="predicted"/>
<name>A0A095A414_SCHHA</name>
<protein>
    <submittedName>
        <fullName evidence="1">Uncharacterized protein</fullName>
    </submittedName>
</protein>
<dbReference type="EMBL" id="KL251429">
    <property type="protein sequence ID" value="KGB40314.1"/>
    <property type="molecule type" value="Genomic_DNA"/>
</dbReference>